<sequence>MRKIKHFNYKFGEDTIFTDFCRAENGWMLTGDVKIDGKYKILLLKTNENREKSWSKIYGNEYEYEAQTIIKGRNGYLIGGNAYGKATESGGKGWKAYILSVDEDGEKLRESSYTISGNDTIYSMISKENEFWSMGESRDEENYIFTMKLDKELKLLDIKKSEKYEDVLAGGIFSRFLCYSYKHLNRWYGRIIRINGELEEIWKREIPNLLIYSAMEIDDSLLVVGTKDNIGIAMKIDENGEREIRFKNSTILSAEIQGDLIILAGEYGEKPVIYMSNKNLKMIDKFVDHFTGWYEKAFSISSEKIMALGYSSVKREAVISILTIT</sequence>
<dbReference type="Proteomes" id="UP000001400">
    <property type="component" value="Chromosome"/>
</dbReference>
<dbReference type="STRING" id="439481.Aboo_1177"/>
<evidence type="ECO:0000313" key="1">
    <source>
        <dbReference type="EMBL" id="ADD08986.1"/>
    </source>
</evidence>
<keyword evidence="2" id="KW-1185">Reference proteome</keyword>
<dbReference type="EMBL" id="CP001941">
    <property type="protein sequence ID" value="ADD08986.1"/>
    <property type="molecule type" value="Genomic_DNA"/>
</dbReference>
<organism evidence="1 2">
    <name type="scientific">Aciduliprofundum boonei (strain DSM 19572 / T469)</name>
    <dbReference type="NCBI Taxonomy" id="439481"/>
    <lineage>
        <taxon>Archaea</taxon>
        <taxon>Methanobacteriati</taxon>
        <taxon>Thermoplasmatota</taxon>
        <taxon>DHVE2 group</taxon>
        <taxon>Candidatus Aciduliprofundum</taxon>
    </lineage>
</organism>
<accession>B5IFQ4</accession>
<dbReference type="HOGENOM" id="CLU_887454_0_0_2"/>
<evidence type="ECO:0000313" key="2">
    <source>
        <dbReference type="Proteomes" id="UP000001400"/>
    </source>
</evidence>
<dbReference type="eggNOG" id="arCOG02559">
    <property type="taxonomic scope" value="Archaea"/>
</dbReference>
<dbReference type="RefSeq" id="WP_008085704.1">
    <property type="nucleotide sequence ID" value="NC_013926.1"/>
</dbReference>
<reference evidence="1" key="1">
    <citation type="submission" date="2010-02" db="EMBL/GenBank/DDBJ databases">
        <title>Complete sequence of Aciduliprofundum boonei T469.</title>
        <authorList>
            <consortium name="US DOE Joint Genome Institute"/>
            <person name="Lucas S."/>
            <person name="Copeland A."/>
            <person name="Lapidus A."/>
            <person name="Cheng J.-F."/>
            <person name="Bruce D."/>
            <person name="Goodwin L."/>
            <person name="Pitluck S."/>
            <person name="Saunders E."/>
            <person name="Detter J.C."/>
            <person name="Han C."/>
            <person name="Tapia R."/>
            <person name="Land M."/>
            <person name="Hauser L."/>
            <person name="Kyrpides N."/>
            <person name="Mikhailova N."/>
            <person name="Flores G."/>
            <person name="Reysenbach A.-L."/>
            <person name="Woyke T."/>
        </authorList>
    </citation>
    <scope>NUCLEOTIDE SEQUENCE</scope>
    <source>
        <strain evidence="1">T469</strain>
    </source>
</reference>
<dbReference type="GeneID" id="8828137"/>
<proteinExistence type="predicted"/>
<gene>
    <name evidence="1" type="ordered locus">Aboo_1177</name>
</gene>
<protein>
    <submittedName>
        <fullName evidence="1">Uncharacterized protein</fullName>
    </submittedName>
</protein>
<dbReference type="KEGG" id="abi:Aboo_1177"/>
<dbReference type="OrthoDB" id="97056at2157"/>
<dbReference type="AlphaFoldDB" id="B5IFQ4"/>
<name>B5IFQ4_ACIB4</name>